<dbReference type="PANTHER" id="PTHR33542">
    <property type="entry name" value="SIROHYDROCHLORIN FERROCHELATASE, CHLOROPLASTIC"/>
    <property type="match status" value="1"/>
</dbReference>
<gene>
    <name evidence="3" type="ORF">GCM10025781_13690</name>
</gene>
<dbReference type="InterPro" id="IPR050963">
    <property type="entry name" value="Sirohydro_Cobaltochel/CbiX"/>
</dbReference>
<evidence type="ECO:0008006" key="5">
    <source>
        <dbReference type="Google" id="ProtNLM"/>
    </source>
</evidence>
<dbReference type="EMBL" id="BAABLN010000014">
    <property type="protein sequence ID" value="GAA4697010.1"/>
    <property type="molecule type" value="Genomic_DNA"/>
</dbReference>
<name>A0ABP8X064_9MICC</name>
<protein>
    <recommendedName>
        <fullName evidence="5">Cobalamin biosynthesis protein CbiX</fullName>
    </recommendedName>
</protein>
<evidence type="ECO:0000313" key="3">
    <source>
        <dbReference type="EMBL" id="GAA4697010.1"/>
    </source>
</evidence>
<evidence type="ECO:0000256" key="2">
    <source>
        <dbReference type="ARBA" id="ARBA00023239"/>
    </source>
</evidence>
<dbReference type="Proteomes" id="UP001501446">
    <property type="component" value="Unassembled WGS sequence"/>
</dbReference>
<organism evidence="3 4">
    <name type="scientific">Kocuria gwangalliensis</name>
    <dbReference type="NCBI Taxonomy" id="501592"/>
    <lineage>
        <taxon>Bacteria</taxon>
        <taxon>Bacillati</taxon>
        <taxon>Actinomycetota</taxon>
        <taxon>Actinomycetes</taxon>
        <taxon>Micrococcales</taxon>
        <taxon>Micrococcaceae</taxon>
        <taxon>Kocuria</taxon>
    </lineage>
</organism>
<dbReference type="PANTHER" id="PTHR33542:SF5">
    <property type="entry name" value="FERROCHELATASE CHE1"/>
    <property type="match status" value="1"/>
</dbReference>
<accession>A0ABP8X064</accession>
<keyword evidence="1" id="KW-0479">Metal-binding</keyword>
<dbReference type="CDD" id="cd03416">
    <property type="entry name" value="CbiX_SirB_N"/>
    <property type="match status" value="1"/>
</dbReference>
<comment type="caution">
    <text evidence="3">The sequence shown here is derived from an EMBL/GenBank/DDBJ whole genome shotgun (WGS) entry which is preliminary data.</text>
</comment>
<evidence type="ECO:0000256" key="1">
    <source>
        <dbReference type="ARBA" id="ARBA00022723"/>
    </source>
</evidence>
<sequence>MTISCGPSAPSDGGVPAAGAGRPVLLACSHGTGNASGQAAVAHLVAEVRAELEPVRVIDTWVDVQEPSLTNRTRELADQPAVIVPLLLSAGYHVYVDMARAIKGNPQHRVAAALGPDPRLSVIMARRVNEALREHGAEPITEDDTVIMAAAGSSEPDAVRDCRVTADHLAHELGVPVRTAFLSAAEPTVHDAVAEARESAKNSTSRSVSDRGGKNGRVLVATYLLAPGFFHNKTMKAGADITAAPLLLTNAPTPPELTELVIEHYEQAIRP</sequence>
<reference evidence="4" key="1">
    <citation type="journal article" date="2019" name="Int. J. Syst. Evol. Microbiol.">
        <title>The Global Catalogue of Microorganisms (GCM) 10K type strain sequencing project: providing services to taxonomists for standard genome sequencing and annotation.</title>
        <authorList>
            <consortium name="The Broad Institute Genomics Platform"/>
            <consortium name="The Broad Institute Genome Sequencing Center for Infectious Disease"/>
            <person name="Wu L."/>
            <person name="Ma J."/>
        </authorList>
    </citation>
    <scope>NUCLEOTIDE SEQUENCE [LARGE SCALE GENOMIC DNA]</scope>
    <source>
        <strain evidence="4">JCM 18958</strain>
    </source>
</reference>
<dbReference type="SUPFAM" id="SSF53800">
    <property type="entry name" value="Chelatase"/>
    <property type="match status" value="1"/>
</dbReference>
<dbReference type="RefSeq" id="WP_303382611.1">
    <property type="nucleotide sequence ID" value="NZ_BAABLN010000014.1"/>
</dbReference>
<keyword evidence="4" id="KW-1185">Reference proteome</keyword>
<keyword evidence="2" id="KW-0456">Lyase</keyword>
<proteinExistence type="predicted"/>
<dbReference type="Gene3D" id="3.40.50.1400">
    <property type="match status" value="2"/>
</dbReference>
<dbReference type="Pfam" id="PF01903">
    <property type="entry name" value="CbiX"/>
    <property type="match status" value="2"/>
</dbReference>
<evidence type="ECO:0000313" key="4">
    <source>
        <dbReference type="Proteomes" id="UP001501446"/>
    </source>
</evidence>
<dbReference type="InterPro" id="IPR002762">
    <property type="entry name" value="CbiX-like"/>
</dbReference>